<keyword evidence="3" id="KW-1185">Reference proteome</keyword>
<accession>A0A2H5FLB0</accession>
<evidence type="ECO:0000313" key="3">
    <source>
        <dbReference type="Proteomes" id="UP000234343"/>
    </source>
</evidence>
<evidence type="ECO:0000313" key="2">
    <source>
        <dbReference type="EMBL" id="AUH72337.1"/>
    </source>
</evidence>
<feature type="transmembrane region" description="Helical" evidence="1">
    <location>
        <begin position="178"/>
        <end position="197"/>
    </location>
</feature>
<sequence length="364" mass="41108">MFVTYFQKIIAYIRETQEMALFATMADARLSAAFRMSPLFYIMLPFIGFLLTLNAIANGYQLARANNKNFDQWFFFITSMICAALASISLYGAALSEILGFTFAAGPWLFFSSLIVGLASQLIMLGVNLHRAAESPQESIQHAHYIQAAFNNIFVLSLLTTVLGAVIFVMLFPTVAPVVGSAFAITAVVLTALDVLWQVMPQNKKQRIKVWFSINEPNLEQDATANQMHNKMHVKITNDEKEPLHHRIFTHCDYSAVIRKMAVNEAKNYLSVLIQHKLDAFGKNVSMQDEKSKDKVALLKKLLNVIEHPVEISKKNIITMYPLAFQSFWAEKGEVEQLFDAVMVLHNKYQYEEMNAFSVKPSSA</sequence>
<organism evidence="2 3">
    <name type="scientific">Legionella sainthelensi</name>
    <dbReference type="NCBI Taxonomy" id="28087"/>
    <lineage>
        <taxon>Bacteria</taxon>
        <taxon>Pseudomonadati</taxon>
        <taxon>Pseudomonadota</taxon>
        <taxon>Gammaproteobacteria</taxon>
        <taxon>Legionellales</taxon>
        <taxon>Legionellaceae</taxon>
        <taxon>Legionella</taxon>
    </lineage>
</organism>
<dbReference type="AlphaFoldDB" id="A0A2H5FLB0"/>
<feature type="transmembrane region" description="Helical" evidence="1">
    <location>
        <begin position="108"/>
        <end position="129"/>
    </location>
</feature>
<feature type="transmembrane region" description="Helical" evidence="1">
    <location>
        <begin position="39"/>
        <end position="61"/>
    </location>
</feature>
<keyword evidence="1" id="KW-0472">Membrane</keyword>
<feature type="transmembrane region" description="Helical" evidence="1">
    <location>
        <begin position="150"/>
        <end position="172"/>
    </location>
</feature>
<keyword evidence="1" id="KW-0812">Transmembrane</keyword>
<name>A0A2H5FLB0_9GAMM</name>
<keyword evidence="1" id="KW-1133">Transmembrane helix</keyword>
<evidence type="ECO:0000256" key="1">
    <source>
        <dbReference type="SAM" id="Phobius"/>
    </source>
</evidence>
<dbReference type="EMBL" id="CP025491">
    <property type="protein sequence ID" value="AUH72337.1"/>
    <property type="molecule type" value="Genomic_DNA"/>
</dbReference>
<dbReference type="Proteomes" id="UP000234343">
    <property type="component" value="Chromosome"/>
</dbReference>
<proteinExistence type="predicted"/>
<dbReference type="KEGG" id="lsh:CAB17_09855"/>
<protein>
    <submittedName>
        <fullName evidence="2">Uncharacterized protein</fullName>
    </submittedName>
</protein>
<feature type="transmembrane region" description="Helical" evidence="1">
    <location>
        <begin position="73"/>
        <end position="96"/>
    </location>
</feature>
<gene>
    <name evidence="2" type="ORF">CAB17_09855</name>
</gene>
<reference evidence="2 3" key="1">
    <citation type="submission" date="2017-12" db="EMBL/GenBank/DDBJ databases">
        <title>Legionella sainthelensi LA01-117, whole genome sequence of a clinical isolate from New Zealand.</title>
        <authorList>
            <person name="Cree S.L."/>
            <person name="Slow S."/>
            <person name="Kennedy M.A."/>
            <person name="Murdoch D.R."/>
            <person name="Biggs P.J."/>
            <person name="Anderson T."/>
        </authorList>
    </citation>
    <scope>NUCLEOTIDE SEQUENCE [LARGE SCALE GENOMIC DNA]</scope>
    <source>
        <strain evidence="2 3">LA01-117</strain>
    </source>
</reference>